<dbReference type="RefSeq" id="WP_143736200.1">
    <property type="nucleotide sequence ID" value="NZ_FWXJ01000027.1"/>
</dbReference>
<dbReference type="STRING" id="1938817.SAMN06296008_1271"/>
<dbReference type="AlphaFoldDB" id="A0A1W2CR04"/>
<gene>
    <name evidence="1" type="ORF">SAMN06296008_1271</name>
</gene>
<name>A0A1W2CR04_9BURK</name>
<dbReference type="EMBL" id="FWXJ01000027">
    <property type="protein sequence ID" value="SMC87406.1"/>
    <property type="molecule type" value="Genomic_DNA"/>
</dbReference>
<evidence type="ECO:0000313" key="1">
    <source>
        <dbReference type="EMBL" id="SMC87406.1"/>
    </source>
</evidence>
<dbReference type="Proteomes" id="UP000192708">
    <property type="component" value="Unassembled WGS sequence"/>
</dbReference>
<keyword evidence="2" id="KW-1185">Reference proteome</keyword>
<accession>A0A1W2CR04</accession>
<proteinExistence type="predicted"/>
<feature type="non-terminal residue" evidence="1">
    <location>
        <position position="192"/>
    </location>
</feature>
<evidence type="ECO:0000313" key="2">
    <source>
        <dbReference type="Proteomes" id="UP000192708"/>
    </source>
</evidence>
<protein>
    <submittedName>
        <fullName evidence="1">Uncharacterized protein</fullName>
    </submittedName>
</protein>
<reference evidence="1 2" key="1">
    <citation type="submission" date="2017-04" db="EMBL/GenBank/DDBJ databases">
        <authorList>
            <person name="Afonso C.L."/>
            <person name="Miller P.J."/>
            <person name="Scott M.A."/>
            <person name="Spackman E."/>
            <person name="Goraichik I."/>
            <person name="Dimitrov K.M."/>
            <person name="Suarez D.L."/>
            <person name="Swayne D.E."/>
        </authorList>
    </citation>
    <scope>NUCLEOTIDE SEQUENCE [LARGE SCALE GENOMIC DNA]</scope>
    <source>
        <strain evidence="1 2">VK13</strain>
    </source>
</reference>
<sequence length="192" mass="22775">MENYRQSLPPFEWLNFWEYFDIRDISKNQGDYQRRLIAAFSHLDTDELKIRLLNLLDLQLVIQLEMIFANNEYWEAQLDKATPIRFHTSKQLKLKERRIPTRAEIDAFFAPVPDDPHLKEKALRDEIESKISGHYDTLDARLEINDGMRILHSLPVRSKRLALHHKRGTKVFIKLVFSTNFFNIGNTNVPNR</sequence>
<organism evidence="1 2">
    <name type="scientific">Polynucleobacter kasalickyi</name>
    <dbReference type="NCBI Taxonomy" id="1938817"/>
    <lineage>
        <taxon>Bacteria</taxon>
        <taxon>Pseudomonadati</taxon>
        <taxon>Pseudomonadota</taxon>
        <taxon>Betaproteobacteria</taxon>
        <taxon>Burkholderiales</taxon>
        <taxon>Burkholderiaceae</taxon>
        <taxon>Polynucleobacter</taxon>
    </lineage>
</organism>